<dbReference type="RefSeq" id="WP_169456940.1">
    <property type="nucleotide sequence ID" value="NZ_CP051774.1"/>
</dbReference>
<accession>A0A858RPL0</accession>
<dbReference type="EMBL" id="CP051774">
    <property type="protein sequence ID" value="QJE98454.1"/>
    <property type="molecule type" value="Genomic_DNA"/>
</dbReference>
<dbReference type="PANTHER" id="PTHR43751">
    <property type="entry name" value="SULFATASE"/>
    <property type="match status" value="1"/>
</dbReference>
<evidence type="ECO:0000256" key="1">
    <source>
        <dbReference type="SAM" id="Phobius"/>
    </source>
</evidence>
<feature type="transmembrane region" description="Helical" evidence="1">
    <location>
        <begin position="176"/>
        <end position="194"/>
    </location>
</feature>
<feature type="domain" description="Sulfatase N-terminal" evidence="2">
    <location>
        <begin position="213"/>
        <end position="570"/>
    </location>
</feature>
<proteinExistence type="predicted"/>
<dbReference type="Gene3D" id="3.40.720.10">
    <property type="entry name" value="Alkaline Phosphatase, subunit A"/>
    <property type="match status" value="1"/>
</dbReference>
<dbReference type="SUPFAM" id="SSF53649">
    <property type="entry name" value="Alkaline phosphatase-like"/>
    <property type="match status" value="1"/>
</dbReference>
<feature type="transmembrane region" description="Helical" evidence="1">
    <location>
        <begin position="12"/>
        <end position="31"/>
    </location>
</feature>
<dbReference type="PANTHER" id="PTHR43751:SF3">
    <property type="entry name" value="SULFATASE N-TERMINAL DOMAIN-CONTAINING PROTEIN"/>
    <property type="match status" value="1"/>
</dbReference>
<feature type="transmembrane region" description="Helical" evidence="1">
    <location>
        <begin position="65"/>
        <end position="88"/>
    </location>
</feature>
<evidence type="ECO:0000313" key="3">
    <source>
        <dbReference type="EMBL" id="QJE98454.1"/>
    </source>
</evidence>
<dbReference type="InterPro" id="IPR052701">
    <property type="entry name" value="GAG_Ulvan_Degrading_Sulfatases"/>
</dbReference>
<dbReference type="Pfam" id="PF00884">
    <property type="entry name" value="Sulfatase"/>
    <property type="match status" value="1"/>
</dbReference>
<protein>
    <submittedName>
        <fullName evidence="3">Sulfatase</fullName>
    </submittedName>
</protein>
<keyword evidence="4" id="KW-1185">Reference proteome</keyword>
<sequence length="722" mass="80167">MSKAKTAAMGWRPLLGGVAGGTLLFLIYQYGKALWSLANRTGGMDNKFSQLAQSEYLSYLIGQNVVVLLAYLILWIAAILLVTPLVSLIRRWLPWQGKGAIALAALILTALIHSYFETRLEYNRPYFLGGGEQRGMIYLLPDAWQATAKTIVFTAFPLLAFAALAAWWLMKMKPRLRAGVIVAGVLVSAAFAFAPARHKTEATATAPNGKALNVIIVGSDSLRGDRLGFTGYKPSRSDGAAAAGVSPNIDSWAKDAVRFERCYVPMASTLESAVSVMSSTYPHTNGIRHMYPGKEQVEATQAKVRPIAAVLSEKGYDTAAIGDWCAGFYEMMPLGFNEKLVSTFENFRIYMTQAVFMAHFVVPLYFDNPLGYKLFPQITSFAEFVTPEVVTKRVEDKLADQAKTGRPFFWHVFYSCNHLPYNCGQPYNRLFTDPAYKGRNLAKVDFDINEFVSGTSLEDKMSALPEADIRQVRALYDGCTRQFDDCFGRIQAALKKNGLAENTIVIVTADHGDDLYEPGVTLTHGLGFNGGDHCFHIPMALHVPGATPASLPDQIRSIDLSPTLLDLLGVEKPAQWEGKSFAGRIHGTAPQEDRPYYGETSFPFIQFKVPGVDRPKLPPMDELTMIDPGFKHQFVMKPEFNEPVNIAKQRCLRTRNWKVVCTPCSEGNRHYGLFRISTDPDCRDDLSGHMPEILHPMQAALERWMDRHEETAIAEIFPGGEP</sequence>
<dbReference type="InterPro" id="IPR017850">
    <property type="entry name" value="Alkaline_phosphatase_core_sf"/>
</dbReference>
<evidence type="ECO:0000259" key="2">
    <source>
        <dbReference type="Pfam" id="PF00884"/>
    </source>
</evidence>
<evidence type="ECO:0000313" key="4">
    <source>
        <dbReference type="Proteomes" id="UP000501812"/>
    </source>
</evidence>
<feature type="transmembrane region" description="Helical" evidence="1">
    <location>
        <begin position="100"/>
        <end position="116"/>
    </location>
</feature>
<gene>
    <name evidence="3" type="ORF">HHL09_22595</name>
</gene>
<keyword evidence="1" id="KW-0812">Transmembrane</keyword>
<keyword evidence="1" id="KW-1133">Transmembrane helix</keyword>
<reference evidence="3 4" key="1">
    <citation type="submission" date="2020-04" db="EMBL/GenBank/DDBJ databases">
        <title>Luteolibacter sp. G-1-1-1 isolated from soil.</title>
        <authorList>
            <person name="Dahal R.H."/>
        </authorList>
    </citation>
    <scope>NUCLEOTIDE SEQUENCE [LARGE SCALE GENOMIC DNA]</scope>
    <source>
        <strain evidence="3 4">G-1-1-1</strain>
    </source>
</reference>
<dbReference type="Gene3D" id="3.30.1120.10">
    <property type="match status" value="1"/>
</dbReference>
<dbReference type="AlphaFoldDB" id="A0A858RPL0"/>
<feature type="transmembrane region" description="Helical" evidence="1">
    <location>
        <begin position="150"/>
        <end position="169"/>
    </location>
</feature>
<dbReference type="CDD" id="cd16148">
    <property type="entry name" value="sulfatase_like"/>
    <property type="match status" value="1"/>
</dbReference>
<dbReference type="Proteomes" id="UP000501812">
    <property type="component" value="Chromosome"/>
</dbReference>
<dbReference type="KEGG" id="luo:HHL09_22595"/>
<dbReference type="InterPro" id="IPR000917">
    <property type="entry name" value="Sulfatase_N"/>
</dbReference>
<name>A0A858RPL0_9BACT</name>
<keyword evidence="1" id="KW-0472">Membrane</keyword>
<organism evidence="3 4">
    <name type="scientific">Luteolibacter luteus</name>
    <dbReference type="NCBI Taxonomy" id="2728835"/>
    <lineage>
        <taxon>Bacteria</taxon>
        <taxon>Pseudomonadati</taxon>
        <taxon>Verrucomicrobiota</taxon>
        <taxon>Verrucomicrobiia</taxon>
        <taxon>Verrucomicrobiales</taxon>
        <taxon>Verrucomicrobiaceae</taxon>
        <taxon>Luteolibacter</taxon>
    </lineage>
</organism>